<sequence length="66" mass="7177">MIPGTKALERLPLISMAHLARRGCATGPCSQQSARSPAARCCGGWQMARRPEARYLEAASRLWAAH</sequence>
<reference evidence="1 2" key="1">
    <citation type="submission" date="2021-08" db="EMBL/GenBank/DDBJ databases">
        <title>Draft Genome Sequence of Phanerochaete sordida strain YK-624.</title>
        <authorList>
            <person name="Mori T."/>
            <person name="Dohra H."/>
            <person name="Suzuki T."/>
            <person name="Kawagishi H."/>
            <person name="Hirai H."/>
        </authorList>
    </citation>
    <scope>NUCLEOTIDE SEQUENCE [LARGE SCALE GENOMIC DNA]</scope>
    <source>
        <strain evidence="1 2">YK-624</strain>
    </source>
</reference>
<evidence type="ECO:0000313" key="1">
    <source>
        <dbReference type="EMBL" id="GJE95169.1"/>
    </source>
</evidence>
<protein>
    <submittedName>
        <fullName evidence="1">Uncharacterized protein</fullName>
    </submittedName>
</protein>
<comment type="caution">
    <text evidence="1">The sequence shown here is derived from an EMBL/GenBank/DDBJ whole genome shotgun (WGS) entry which is preliminary data.</text>
</comment>
<dbReference type="Proteomes" id="UP000703269">
    <property type="component" value="Unassembled WGS sequence"/>
</dbReference>
<organism evidence="1 2">
    <name type="scientific">Phanerochaete sordida</name>
    <dbReference type="NCBI Taxonomy" id="48140"/>
    <lineage>
        <taxon>Eukaryota</taxon>
        <taxon>Fungi</taxon>
        <taxon>Dikarya</taxon>
        <taxon>Basidiomycota</taxon>
        <taxon>Agaricomycotina</taxon>
        <taxon>Agaricomycetes</taxon>
        <taxon>Polyporales</taxon>
        <taxon>Phanerochaetaceae</taxon>
        <taxon>Phanerochaete</taxon>
    </lineage>
</organism>
<keyword evidence="2" id="KW-1185">Reference proteome</keyword>
<dbReference type="EMBL" id="BPQB01000046">
    <property type="protein sequence ID" value="GJE95169.1"/>
    <property type="molecule type" value="Genomic_DNA"/>
</dbReference>
<proteinExistence type="predicted"/>
<name>A0A9P3LI05_9APHY</name>
<dbReference type="AlphaFoldDB" id="A0A9P3LI05"/>
<accession>A0A9P3LI05</accession>
<evidence type="ECO:0000313" key="2">
    <source>
        <dbReference type="Proteomes" id="UP000703269"/>
    </source>
</evidence>
<gene>
    <name evidence="1" type="ORF">PsYK624_113500</name>
</gene>